<proteinExistence type="predicted"/>
<dbReference type="RefSeq" id="WP_249319355.1">
    <property type="nucleotide sequence ID" value="NZ_JACRSN010000008.1"/>
</dbReference>
<gene>
    <name evidence="1" type="ORF">IAG03_06840</name>
</gene>
<dbReference type="AlphaFoldDB" id="A0A926D9C7"/>
<keyword evidence="2" id="KW-1185">Reference proteome</keyword>
<evidence type="ECO:0000313" key="2">
    <source>
        <dbReference type="Proteomes" id="UP000651482"/>
    </source>
</evidence>
<protein>
    <submittedName>
        <fullName evidence="1">Uncharacterized protein</fullName>
    </submittedName>
</protein>
<accession>A0A926D9C7</accession>
<comment type="caution">
    <text evidence="1">The sequence shown here is derived from an EMBL/GenBank/DDBJ whole genome shotgun (WGS) entry which is preliminary data.</text>
</comment>
<dbReference type="Proteomes" id="UP000651482">
    <property type="component" value="Unassembled WGS sequence"/>
</dbReference>
<evidence type="ECO:0000313" key="1">
    <source>
        <dbReference type="EMBL" id="MBC8533724.1"/>
    </source>
</evidence>
<organism evidence="1 2">
    <name type="scientific">Yeguia hominis</name>
    <dbReference type="NCBI Taxonomy" id="2763662"/>
    <lineage>
        <taxon>Bacteria</taxon>
        <taxon>Bacillati</taxon>
        <taxon>Bacillota</taxon>
        <taxon>Clostridia</taxon>
        <taxon>Eubacteriales</taxon>
        <taxon>Yeguiaceae</taxon>
        <taxon>Yeguia</taxon>
    </lineage>
</organism>
<reference evidence="1" key="1">
    <citation type="submission" date="2020-08" db="EMBL/GenBank/DDBJ databases">
        <title>Genome public.</title>
        <authorList>
            <person name="Liu C."/>
            <person name="Sun Q."/>
        </authorList>
    </citation>
    <scope>NUCLEOTIDE SEQUENCE</scope>
    <source>
        <strain evidence="1">NSJ-40</strain>
    </source>
</reference>
<name>A0A926D9C7_9FIRM</name>
<dbReference type="EMBL" id="JACRSN010000008">
    <property type="protein sequence ID" value="MBC8533724.1"/>
    <property type="molecule type" value="Genomic_DNA"/>
</dbReference>
<sequence length="95" mass="9896">MRFSIASNALCPQTGSPLFSSSASAFAKSQIGSLFRAAIGAKASLRDMSISVFGGVQNQKRTGLHLSNDAARFVLVVPKATPGYAGGKKIAYSEE</sequence>